<evidence type="ECO:0000313" key="1">
    <source>
        <dbReference type="EMBL" id="MPC40641.1"/>
    </source>
</evidence>
<dbReference type="Proteomes" id="UP000324222">
    <property type="component" value="Unassembled WGS sequence"/>
</dbReference>
<protein>
    <submittedName>
        <fullName evidence="1">Uncharacterized protein</fullName>
    </submittedName>
</protein>
<sequence>MYLSRRVKRYLNFMRSFSFCGMTDSVVSVLPRNSSRNSAASNGDVDVAEDDLEVRAVGFGDAVLHVVELSLAPDEVGLQQLIPLAVVRIIGVVQPVGGRVTCVFQATAHQCLTVQTNSARVVSVCHVQM</sequence>
<organism evidence="1 2">
    <name type="scientific">Portunus trituberculatus</name>
    <name type="common">Swimming crab</name>
    <name type="synonym">Neptunus trituberculatus</name>
    <dbReference type="NCBI Taxonomy" id="210409"/>
    <lineage>
        <taxon>Eukaryota</taxon>
        <taxon>Metazoa</taxon>
        <taxon>Ecdysozoa</taxon>
        <taxon>Arthropoda</taxon>
        <taxon>Crustacea</taxon>
        <taxon>Multicrustacea</taxon>
        <taxon>Malacostraca</taxon>
        <taxon>Eumalacostraca</taxon>
        <taxon>Eucarida</taxon>
        <taxon>Decapoda</taxon>
        <taxon>Pleocyemata</taxon>
        <taxon>Brachyura</taxon>
        <taxon>Eubrachyura</taxon>
        <taxon>Portunoidea</taxon>
        <taxon>Portunidae</taxon>
        <taxon>Portuninae</taxon>
        <taxon>Portunus</taxon>
    </lineage>
</organism>
<dbReference type="AlphaFoldDB" id="A0A5B7F0U7"/>
<gene>
    <name evidence="1" type="ORF">E2C01_034203</name>
</gene>
<dbReference type="EMBL" id="VSRR010004763">
    <property type="protein sequence ID" value="MPC40641.1"/>
    <property type="molecule type" value="Genomic_DNA"/>
</dbReference>
<reference evidence="1 2" key="1">
    <citation type="submission" date="2019-05" db="EMBL/GenBank/DDBJ databases">
        <title>Another draft genome of Portunus trituberculatus and its Hox gene families provides insights of decapod evolution.</title>
        <authorList>
            <person name="Jeong J.-H."/>
            <person name="Song I."/>
            <person name="Kim S."/>
            <person name="Choi T."/>
            <person name="Kim D."/>
            <person name="Ryu S."/>
            <person name="Kim W."/>
        </authorList>
    </citation>
    <scope>NUCLEOTIDE SEQUENCE [LARGE SCALE GENOMIC DNA]</scope>
    <source>
        <tissue evidence="1">Muscle</tissue>
    </source>
</reference>
<comment type="caution">
    <text evidence="1">The sequence shown here is derived from an EMBL/GenBank/DDBJ whole genome shotgun (WGS) entry which is preliminary data.</text>
</comment>
<accession>A0A5B7F0U7</accession>
<name>A0A5B7F0U7_PORTR</name>
<keyword evidence="2" id="KW-1185">Reference proteome</keyword>
<evidence type="ECO:0000313" key="2">
    <source>
        <dbReference type="Proteomes" id="UP000324222"/>
    </source>
</evidence>
<proteinExistence type="predicted"/>